<proteinExistence type="predicted"/>
<protein>
    <submittedName>
        <fullName evidence="2">Uncharacterized conserved protein, DUF1499 family</fullName>
    </submittedName>
</protein>
<name>A0A1M6TZX0_9BACT</name>
<dbReference type="PIRSF" id="PIRSF026426">
    <property type="entry name" value="DUF1499"/>
    <property type="match status" value="1"/>
</dbReference>
<dbReference type="PANTHER" id="PTHR34801">
    <property type="entry name" value="EXPRESSED PROTEIN"/>
    <property type="match status" value="1"/>
</dbReference>
<dbReference type="STRING" id="1121393.SAMN02745216_03772"/>
<dbReference type="Proteomes" id="UP000183994">
    <property type="component" value="Unassembled WGS sequence"/>
</dbReference>
<dbReference type="AlphaFoldDB" id="A0A1M6TZX0"/>
<dbReference type="RefSeq" id="WP_083611155.1">
    <property type="nucleotide sequence ID" value="NZ_FQZU01000029.1"/>
</dbReference>
<dbReference type="InterPro" id="IPR010865">
    <property type="entry name" value="DUF1499"/>
</dbReference>
<dbReference type="OrthoDB" id="9793534at2"/>
<accession>A0A1M6TZX0</accession>
<gene>
    <name evidence="2" type="ORF">SAMN02745216_03772</name>
</gene>
<evidence type="ECO:0000313" key="2">
    <source>
        <dbReference type="EMBL" id="SHK62378.1"/>
    </source>
</evidence>
<organism evidence="2 3">
    <name type="scientific">Desulfatibacillum alkenivorans DSM 16219</name>
    <dbReference type="NCBI Taxonomy" id="1121393"/>
    <lineage>
        <taxon>Bacteria</taxon>
        <taxon>Pseudomonadati</taxon>
        <taxon>Thermodesulfobacteriota</taxon>
        <taxon>Desulfobacteria</taxon>
        <taxon>Desulfobacterales</taxon>
        <taxon>Desulfatibacillaceae</taxon>
        <taxon>Desulfatibacillum</taxon>
    </lineage>
</organism>
<evidence type="ECO:0000256" key="1">
    <source>
        <dbReference type="SAM" id="SignalP"/>
    </source>
</evidence>
<dbReference type="PANTHER" id="PTHR34801:SF6">
    <property type="entry name" value="SLL1620 PROTEIN"/>
    <property type="match status" value="1"/>
</dbReference>
<dbReference type="EMBL" id="FQZU01000029">
    <property type="protein sequence ID" value="SHK62378.1"/>
    <property type="molecule type" value="Genomic_DNA"/>
</dbReference>
<sequence length="143" mass="15641">MKFDAWIIPLAGMLMLAGPGGASAGDPDINPCPNSPNCVSTKAAPDDAKHYMDPLDFSGDGAQAIEKLAAIISAMPRTEIVAQTDKYIHAVFSSKIFKFKDDVEILVDEEARQIHFRSASRTGYSDFGVNKKRMEEICAKFKQ</sequence>
<reference evidence="3" key="1">
    <citation type="submission" date="2016-11" db="EMBL/GenBank/DDBJ databases">
        <authorList>
            <person name="Varghese N."/>
            <person name="Submissions S."/>
        </authorList>
    </citation>
    <scope>NUCLEOTIDE SEQUENCE [LARGE SCALE GENOMIC DNA]</scope>
    <source>
        <strain evidence="3">DSM 16219</strain>
    </source>
</reference>
<keyword evidence="3" id="KW-1185">Reference proteome</keyword>
<evidence type="ECO:0000313" key="3">
    <source>
        <dbReference type="Proteomes" id="UP000183994"/>
    </source>
</evidence>
<feature type="signal peptide" evidence="1">
    <location>
        <begin position="1"/>
        <end position="24"/>
    </location>
</feature>
<keyword evidence="1" id="KW-0732">Signal</keyword>
<dbReference type="Pfam" id="PF07386">
    <property type="entry name" value="DUF1499"/>
    <property type="match status" value="1"/>
</dbReference>
<feature type="chain" id="PRO_5012703243" evidence="1">
    <location>
        <begin position="25"/>
        <end position="143"/>
    </location>
</feature>